<evidence type="ECO:0000313" key="1">
    <source>
        <dbReference type="EMBL" id="GAA1513955.1"/>
    </source>
</evidence>
<accession>A0ABN2A8V5</accession>
<gene>
    <name evidence="1" type="ORF">GCM10009741_10200</name>
</gene>
<evidence type="ECO:0000313" key="2">
    <source>
        <dbReference type="Proteomes" id="UP001500363"/>
    </source>
</evidence>
<dbReference type="EMBL" id="BAAANC010000001">
    <property type="protein sequence ID" value="GAA1513955.1"/>
    <property type="molecule type" value="Genomic_DNA"/>
</dbReference>
<keyword evidence="2" id="KW-1185">Reference proteome</keyword>
<reference evidence="1 2" key="1">
    <citation type="journal article" date="2019" name="Int. J. Syst. Evol. Microbiol.">
        <title>The Global Catalogue of Microorganisms (GCM) 10K type strain sequencing project: providing services to taxonomists for standard genome sequencing and annotation.</title>
        <authorList>
            <consortium name="The Broad Institute Genomics Platform"/>
            <consortium name="The Broad Institute Genome Sequencing Center for Infectious Disease"/>
            <person name="Wu L."/>
            <person name="Ma J."/>
        </authorList>
    </citation>
    <scope>NUCLEOTIDE SEQUENCE [LARGE SCALE GENOMIC DNA]</scope>
    <source>
        <strain evidence="1 2">JCM 14303</strain>
    </source>
</reference>
<dbReference type="RefSeq" id="WP_344170072.1">
    <property type="nucleotide sequence ID" value="NZ_BAAANC010000001.1"/>
</dbReference>
<sequence length="342" mass="38772">MTAARQLVGMERLKDEVRSRLAEVRAVPQGRAALWEFGLRDHDLRRLVRNERLRRFHHHYLDGGWDELTARAACAQAAYSGSVISHFTAAELDGLSVWCDQRRPGAPAVGAIWLTRQPAARRNQRRSDIVVRRAGLPRDEQLGALDFPRTTTARTVVDLARELPFREAVVTADHALRRGVDPDALQLVLDRQHQWPGVRRARETIAFADARSESALESIARAAFASGGLPAPILQASFWTGSVWMPERVDFWWPEFRTVAEADGLAKYDGSTAEDRRWQLRRGHLRDQRLSDRDVELVHFGWEDVAGDPGRLIHRLRTAFTRAERRTGEPPVWSAPSAHQSQ</sequence>
<organism evidence="1 2">
    <name type="scientific">Kribbella lupini</name>
    <dbReference type="NCBI Taxonomy" id="291602"/>
    <lineage>
        <taxon>Bacteria</taxon>
        <taxon>Bacillati</taxon>
        <taxon>Actinomycetota</taxon>
        <taxon>Actinomycetes</taxon>
        <taxon>Propionibacteriales</taxon>
        <taxon>Kribbellaceae</taxon>
        <taxon>Kribbella</taxon>
    </lineage>
</organism>
<comment type="caution">
    <text evidence="1">The sequence shown here is derived from an EMBL/GenBank/DDBJ whole genome shotgun (WGS) entry which is preliminary data.</text>
</comment>
<dbReference type="Proteomes" id="UP001500363">
    <property type="component" value="Unassembled WGS sequence"/>
</dbReference>
<proteinExistence type="predicted"/>
<protein>
    <submittedName>
        <fullName evidence="1">DUF559 domain-containing protein</fullName>
    </submittedName>
</protein>
<name>A0ABN2A8V5_9ACTN</name>